<dbReference type="CDD" id="cd03442">
    <property type="entry name" value="BFIT_BACH"/>
    <property type="match status" value="1"/>
</dbReference>
<keyword evidence="1" id="KW-0378">Hydrolase</keyword>
<dbReference type="InterPro" id="IPR033120">
    <property type="entry name" value="HOTDOG_ACOT"/>
</dbReference>
<dbReference type="Pfam" id="PF03061">
    <property type="entry name" value="4HBT"/>
    <property type="match status" value="1"/>
</dbReference>
<evidence type="ECO:0000256" key="1">
    <source>
        <dbReference type="ARBA" id="ARBA00022801"/>
    </source>
</evidence>
<reference evidence="4" key="1">
    <citation type="submission" date="2018-05" db="EMBL/GenBank/DDBJ databases">
        <authorList>
            <person name="Lanie J.A."/>
            <person name="Ng W.-L."/>
            <person name="Kazmierczak K.M."/>
            <person name="Andrzejewski T.M."/>
            <person name="Davidsen T.M."/>
            <person name="Wayne K.J."/>
            <person name="Tettelin H."/>
            <person name="Glass J.I."/>
            <person name="Rusch D."/>
            <person name="Podicherti R."/>
            <person name="Tsui H.-C.T."/>
            <person name="Winkler M.E."/>
        </authorList>
    </citation>
    <scope>NUCLEOTIDE SEQUENCE</scope>
</reference>
<dbReference type="GO" id="GO:0006637">
    <property type="term" value="P:acyl-CoA metabolic process"/>
    <property type="evidence" value="ECO:0007669"/>
    <property type="project" value="TreeGrafter"/>
</dbReference>
<dbReference type="InterPro" id="IPR040170">
    <property type="entry name" value="Cytosol_ACT"/>
</dbReference>
<gene>
    <name evidence="4" type="ORF">METZ01_LOCUS13979</name>
</gene>
<feature type="region of interest" description="Disordered" evidence="2">
    <location>
        <begin position="131"/>
        <end position="167"/>
    </location>
</feature>
<organism evidence="4">
    <name type="scientific">marine metagenome</name>
    <dbReference type="NCBI Taxonomy" id="408172"/>
    <lineage>
        <taxon>unclassified sequences</taxon>
        <taxon>metagenomes</taxon>
        <taxon>ecological metagenomes</taxon>
    </lineage>
</organism>
<dbReference type="InterPro" id="IPR006683">
    <property type="entry name" value="Thioestr_dom"/>
</dbReference>
<dbReference type="PROSITE" id="PS51770">
    <property type="entry name" value="HOTDOG_ACOT"/>
    <property type="match status" value="1"/>
</dbReference>
<proteinExistence type="predicted"/>
<protein>
    <recommendedName>
        <fullName evidence="3">HotDog ACOT-type domain-containing protein</fullName>
    </recommendedName>
</protein>
<evidence type="ECO:0000256" key="2">
    <source>
        <dbReference type="SAM" id="MobiDB-lite"/>
    </source>
</evidence>
<sequence>MSEPLGEQPNVRSPDESASEITEFMLPGDVNNLGHIFGGVLLSMVDRAAAVTAMRHARQPCVTVSINQVDFKEPIYAGELVMCSARVNYVGRTSMEIGVRVVAEHPISGRRRHTNDCLLTFVAIDENSRPAPVPGLELVTDEDKRRFEDGRRRREHREALEKELATD</sequence>
<dbReference type="Gene3D" id="3.10.129.10">
    <property type="entry name" value="Hotdog Thioesterase"/>
    <property type="match status" value="1"/>
</dbReference>
<evidence type="ECO:0000313" key="4">
    <source>
        <dbReference type="EMBL" id="SUZ61125.1"/>
    </source>
</evidence>
<feature type="domain" description="HotDog ACOT-type" evidence="3">
    <location>
        <begin position="15"/>
        <end position="127"/>
    </location>
</feature>
<dbReference type="PANTHER" id="PTHR11049">
    <property type="entry name" value="ACYL COENZYME A THIOESTER HYDROLASE"/>
    <property type="match status" value="1"/>
</dbReference>
<dbReference type="AlphaFoldDB" id="A0A381P2G1"/>
<name>A0A381P2G1_9ZZZZ</name>
<dbReference type="SUPFAM" id="SSF54637">
    <property type="entry name" value="Thioesterase/thiol ester dehydrase-isomerase"/>
    <property type="match status" value="1"/>
</dbReference>
<dbReference type="InterPro" id="IPR029069">
    <property type="entry name" value="HotDog_dom_sf"/>
</dbReference>
<evidence type="ECO:0000259" key="3">
    <source>
        <dbReference type="PROSITE" id="PS51770"/>
    </source>
</evidence>
<feature type="compositionally biased region" description="Basic and acidic residues" evidence="2">
    <location>
        <begin position="141"/>
        <end position="167"/>
    </location>
</feature>
<dbReference type="GO" id="GO:0052816">
    <property type="term" value="F:long-chain fatty acyl-CoA hydrolase activity"/>
    <property type="evidence" value="ECO:0007669"/>
    <property type="project" value="TreeGrafter"/>
</dbReference>
<accession>A0A381P2G1</accession>
<dbReference type="EMBL" id="UINC01000782">
    <property type="protein sequence ID" value="SUZ61125.1"/>
    <property type="molecule type" value="Genomic_DNA"/>
</dbReference>
<dbReference type="GO" id="GO:0005737">
    <property type="term" value="C:cytoplasm"/>
    <property type="evidence" value="ECO:0007669"/>
    <property type="project" value="TreeGrafter"/>
</dbReference>